<dbReference type="InterPro" id="IPR050115">
    <property type="entry name" value="Proteasome_alpha"/>
</dbReference>
<dbReference type="InterPro" id="IPR023332">
    <property type="entry name" value="Proteasome_alpha-type"/>
</dbReference>
<feature type="region of interest" description="Disordered" evidence="5">
    <location>
        <begin position="232"/>
        <end position="251"/>
    </location>
</feature>
<dbReference type="OrthoDB" id="431557at2759"/>
<comment type="similarity">
    <text evidence="3 4">Belongs to the peptidase T1A family.</text>
</comment>
<evidence type="ECO:0000256" key="5">
    <source>
        <dbReference type="SAM" id="MobiDB-lite"/>
    </source>
</evidence>
<keyword evidence="7" id="KW-0378">Hydrolase</keyword>
<dbReference type="InterPro" id="IPR001353">
    <property type="entry name" value="Proteasome_sua/b"/>
</dbReference>
<dbReference type="EMBL" id="DF836318">
    <property type="protein sequence ID" value="GAN02867.1"/>
    <property type="molecule type" value="Genomic_DNA"/>
</dbReference>
<dbReference type="GO" id="GO:0034399">
    <property type="term" value="C:nuclear periphery"/>
    <property type="evidence" value="ECO:0007669"/>
    <property type="project" value="EnsemblFungi"/>
</dbReference>
<dbReference type="GO" id="GO:0043161">
    <property type="term" value="P:proteasome-mediated ubiquitin-dependent protein catabolic process"/>
    <property type="evidence" value="ECO:0007669"/>
    <property type="project" value="EnsemblFungi"/>
</dbReference>
<dbReference type="GO" id="GO:0010499">
    <property type="term" value="P:proteasomal ubiquitin-independent protein catabolic process"/>
    <property type="evidence" value="ECO:0007669"/>
    <property type="project" value="EnsemblFungi"/>
</dbReference>
<dbReference type="GO" id="GO:0019773">
    <property type="term" value="C:proteasome core complex, alpha-subunit complex"/>
    <property type="evidence" value="ECO:0007669"/>
    <property type="project" value="UniProtKB-UniRule"/>
</dbReference>
<dbReference type="PANTHER" id="PTHR11599">
    <property type="entry name" value="PROTEASOME SUBUNIT ALPHA/BETA"/>
    <property type="match status" value="1"/>
</dbReference>
<dbReference type="SUPFAM" id="SSF56235">
    <property type="entry name" value="N-terminal nucleophile aminohydrolases (Ntn hydrolases)"/>
    <property type="match status" value="1"/>
</dbReference>
<evidence type="ECO:0000256" key="4">
    <source>
        <dbReference type="RuleBase" id="RU000551"/>
    </source>
</evidence>
<dbReference type="FunFam" id="3.60.20.10:FF:000004">
    <property type="entry name" value="Proteasome subunit alpha type-4"/>
    <property type="match status" value="1"/>
</dbReference>
<dbReference type="AlphaFoldDB" id="A0A0C9MIH4"/>
<evidence type="ECO:0000256" key="3">
    <source>
        <dbReference type="PROSITE-ProRule" id="PRU00808"/>
    </source>
</evidence>
<dbReference type="Pfam" id="PF00227">
    <property type="entry name" value="Proteasome"/>
    <property type="match status" value="1"/>
</dbReference>
<feature type="domain" description="Proteasome alpha-type subunits" evidence="6">
    <location>
        <begin position="4"/>
        <end position="26"/>
    </location>
</feature>
<dbReference type="InterPro" id="IPR029055">
    <property type="entry name" value="Ntn_hydrolases_N"/>
</dbReference>
<dbReference type="InterPro" id="IPR000426">
    <property type="entry name" value="Proteasome_asu_N"/>
</dbReference>
<dbReference type="GO" id="GO:0016787">
    <property type="term" value="F:hydrolase activity"/>
    <property type="evidence" value="ECO:0007669"/>
    <property type="project" value="UniProtKB-KW"/>
</dbReference>
<evidence type="ECO:0000256" key="1">
    <source>
        <dbReference type="ARBA" id="ARBA00022490"/>
    </source>
</evidence>
<dbReference type="GO" id="GO:0034515">
    <property type="term" value="C:proteasome storage granule"/>
    <property type="evidence" value="ECO:0007669"/>
    <property type="project" value="EnsemblFungi"/>
</dbReference>
<dbReference type="SMART" id="SM00948">
    <property type="entry name" value="Proteasome_A_N"/>
    <property type="match status" value="1"/>
</dbReference>
<dbReference type="GO" id="GO:0005739">
    <property type="term" value="C:mitochondrion"/>
    <property type="evidence" value="ECO:0007669"/>
    <property type="project" value="EnsemblFungi"/>
</dbReference>
<dbReference type="Proteomes" id="UP000053815">
    <property type="component" value="Unassembled WGS sequence"/>
</dbReference>
<dbReference type="NCBIfam" id="NF003075">
    <property type="entry name" value="PRK03996.1"/>
    <property type="match status" value="1"/>
</dbReference>
<dbReference type="STRING" id="91626.A0A0C9MIH4"/>
<accession>A0A0C9MIH4</accession>
<evidence type="ECO:0000256" key="2">
    <source>
        <dbReference type="ARBA" id="ARBA00022942"/>
    </source>
</evidence>
<dbReference type="PROSITE" id="PS00388">
    <property type="entry name" value="PROTEASOME_ALPHA_1"/>
    <property type="match status" value="1"/>
</dbReference>
<keyword evidence="4" id="KW-0539">Nucleus</keyword>
<evidence type="ECO:0000313" key="8">
    <source>
        <dbReference type="Proteomes" id="UP000053815"/>
    </source>
</evidence>
<proteinExistence type="inferred from homology"/>
<organism evidence="7">
    <name type="scientific">Mucor ambiguus</name>
    <dbReference type="NCBI Taxonomy" id="91626"/>
    <lineage>
        <taxon>Eukaryota</taxon>
        <taxon>Fungi</taxon>
        <taxon>Fungi incertae sedis</taxon>
        <taxon>Mucoromycota</taxon>
        <taxon>Mucoromycotina</taxon>
        <taxon>Mucoromycetes</taxon>
        <taxon>Mucorales</taxon>
        <taxon>Mucorineae</taxon>
        <taxon>Mucoraceae</taxon>
        <taxon>Mucor</taxon>
    </lineage>
</organism>
<dbReference type="Gene3D" id="3.60.20.10">
    <property type="entry name" value="Glutamine Phosphoribosylpyrophosphate, subunit 1, domain 1"/>
    <property type="match status" value="1"/>
</dbReference>
<sequence length="251" mass="27774">MSGYDRALTVFSPDGHLFQVEYASEAVRKGTCAVGVRGKNVVVLGVEKKSVLKLQDARTVRKICMLDDHICMAFAGLTADARVLINKARTECQSHRLTVEDPASVEYITRHIAQVQQKYTQSGGVRPFGISTLIVGFDNKEPKLYMTEPSGIYTAWKANAIGRSSKTVREFLEKNYSEDMDEKNTVKLAIKSLLEVVQTGAKNIEIAVMTSDNTVKLLEQEEVESVVAEIEKEKEEEAEKKKKPAVASGSN</sequence>
<reference evidence="7" key="1">
    <citation type="submission" date="2014-09" db="EMBL/GenBank/DDBJ databases">
        <title>Draft genome sequence of an oleaginous Mucoromycotina fungus Mucor ambiguus NBRC6742.</title>
        <authorList>
            <person name="Takeda I."/>
            <person name="Yamane N."/>
            <person name="Morita T."/>
            <person name="Tamano K."/>
            <person name="Machida M."/>
            <person name="Baker S."/>
            <person name="Koike H."/>
        </authorList>
    </citation>
    <scope>NUCLEOTIDE SEQUENCE</scope>
    <source>
        <strain evidence="7">NBRC 6742</strain>
    </source>
</reference>
<dbReference type="PROSITE" id="PS51475">
    <property type="entry name" value="PROTEASOME_ALPHA_2"/>
    <property type="match status" value="1"/>
</dbReference>
<keyword evidence="1 4" id="KW-0963">Cytoplasm</keyword>
<evidence type="ECO:0000259" key="6">
    <source>
        <dbReference type="PROSITE" id="PS00388"/>
    </source>
</evidence>
<evidence type="ECO:0000313" key="7">
    <source>
        <dbReference type="EMBL" id="GAN02867.1"/>
    </source>
</evidence>
<dbReference type="CDD" id="cd03755">
    <property type="entry name" value="proteasome_alpha_type_7"/>
    <property type="match status" value="1"/>
</dbReference>
<comment type="subunit">
    <text evidence="4">The 26S proteasome consists of a 20S proteasome core and two 19S regulatory subunits.</text>
</comment>
<keyword evidence="2 3" id="KW-0647">Proteasome</keyword>
<comment type="subcellular location">
    <subcellularLocation>
        <location evidence="4">Cytoplasm</location>
    </subcellularLocation>
    <subcellularLocation>
        <location evidence="4">Nucleus</location>
    </subcellularLocation>
</comment>
<name>A0A0C9MIH4_9FUNG</name>
<keyword evidence="8" id="KW-1185">Reference proteome</keyword>
<dbReference type="Pfam" id="PF10584">
    <property type="entry name" value="Proteasome_A_N"/>
    <property type="match status" value="1"/>
</dbReference>
<protein>
    <recommendedName>
        <fullName evidence="4">Proteasome subunit alpha type</fullName>
    </recommendedName>
</protein>
<gene>
    <name evidence="7" type="ORF">MAM1_0029d02316</name>
</gene>
<dbReference type="GO" id="GO:0042175">
    <property type="term" value="C:nuclear outer membrane-endoplasmic reticulum membrane network"/>
    <property type="evidence" value="ECO:0007669"/>
    <property type="project" value="EnsemblFungi"/>
</dbReference>